<comment type="caution">
    <text evidence="1">The sequence shown here is derived from an EMBL/GenBank/DDBJ whole genome shotgun (WGS) entry which is preliminary data.</text>
</comment>
<keyword evidence="2" id="KW-1185">Reference proteome</keyword>
<protein>
    <recommendedName>
        <fullName evidence="3">SseB protein C-terminal domain-containing protein</fullName>
    </recommendedName>
</protein>
<accession>A0A2V4E4T5</accession>
<sequence>MNDVQLLLSAQRAMLFNISPKFRMISIDVDRAGVLQVLVIISSEVDEEEKDLMYSFAGEIEGDYSEILSTNVEFLVNCDDINLIPRLPKIVFSLYQ</sequence>
<dbReference type="Proteomes" id="UP000247932">
    <property type="component" value="Unassembled WGS sequence"/>
</dbReference>
<organism evidence="1 2">
    <name type="scientific">Gilliamella apicola</name>
    <dbReference type="NCBI Taxonomy" id="1196095"/>
    <lineage>
        <taxon>Bacteria</taxon>
        <taxon>Pseudomonadati</taxon>
        <taxon>Pseudomonadota</taxon>
        <taxon>Gammaproteobacteria</taxon>
        <taxon>Orbales</taxon>
        <taxon>Orbaceae</taxon>
        <taxon>Gilliamella</taxon>
    </lineage>
</organism>
<gene>
    <name evidence="1" type="ORF">DKK70_09310</name>
</gene>
<evidence type="ECO:0000313" key="1">
    <source>
        <dbReference type="EMBL" id="PXZ06859.1"/>
    </source>
</evidence>
<dbReference type="EMBL" id="QGLR01000011">
    <property type="protein sequence ID" value="PXZ06859.1"/>
    <property type="molecule type" value="Genomic_DNA"/>
</dbReference>
<evidence type="ECO:0000313" key="2">
    <source>
        <dbReference type="Proteomes" id="UP000247932"/>
    </source>
</evidence>
<dbReference type="Pfam" id="PF26541">
    <property type="entry name" value="MafI2"/>
    <property type="match status" value="1"/>
</dbReference>
<evidence type="ECO:0008006" key="3">
    <source>
        <dbReference type="Google" id="ProtNLM"/>
    </source>
</evidence>
<name>A0A2V4E4T5_9GAMM</name>
<proteinExistence type="predicted"/>
<reference evidence="1 2" key="1">
    <citation type="submission" date="2018-05" db="EMBL/GenBank/DDBJ databases">
        <title>Reference genomes for bee gut microbiota database.</title>
        <authorList>
            <person name="Ellegaard K.M."/>
        </authorList>
    </citation>
    <scope>NUCLEOTIDE SEQUENCE [LARGE SCALE GENOMIC DNA]</scope>
    <source>
        <strain evidence="1 2">ESL0182</strain>
    </source>
</reference>
<dbReference type="InterPro" id="IPR058702">
    <property type="entry name" value="MafI2-like"/>
</dbReference>
<dbReference type="OrthoDB" id="7065615at2"/>
<dbReference type="AlphaFoldDB" id="A0A2V4E4T5"/>
<dbReference type="RefSeq" id="WP_086360160.1">
    <property type="nucleotide sequence ID" value="NZ_CAMLFG010000003.1"/>
</dbReference>